<keyword evidence="3" id="KW-0378">Hydrolase</keyword>
<keyword evidence="9" id="KW-1185">Reference proteome</keyword>
<feature type="compositionally biased region" description="Acidic residues" evidence="5">
    <location>
        <begin position="399"/>
        <end position="429"/>
    </location>
</feature>
<evidence type="ECO:0000259" key="7">
    <source>
        <dbReference type="PROSITE" id="PS50056"/>
    </source>
</evidence>
<dbReference type="PROSITE" id="PS50054">
    <property type="entry name" value="TYR_PHOSPHATASE_DUAL"/>
    <property type="match status" value="1"/>
</dbReference>
<dbReference type="Pfam" id="PF14671">
    <property type="entry name" value="DSPn"/>
    <property type="match status" value="1"/>
</dbReference>
<proteinExistence type="inferred from homology"/>
<dbReference type="InterPro" id="IPR029260">
    <property type="entry name" value="DSPn"/>
</dbReference>
<dbReference type="InterPro" id="IPR016130">
    <property type="entry name" value="Tyr_Pase_AS"/>
</dbReference>
<organism evidence="8 9">
    <name type="scientific">Anopheles epiroticus</name>
    <dbReference type="NCBI Taxonomy" id="199890"/>
    <lineage>
        <taxon>Eukaryota</taxon>
        <taxon>Metazoa</taxon>
        <taxon>Ecdysozoa</taxon>
        <taxon>Arthropoda</taxon>
        <taxon>Hexapoda</taxon>
        <taxon>Insecta</taxon>
        <taxon>Pterygota</taxon>
        <taxon>Neoptera</taxon>
        <taxon>Endopterygota</taxon>
        <taxon>Diptera</taxon>
        <taxon>Nematocera</taxon>
        <taxon>Culicoidea</taxon>
        <taxon>Culicidae</taxon>
        <taxon>Anophelinae</taxon>
        <taxon>Anopheles</taxon>
    </lineage>
</organism>
<evidence type="ECO:0000256" key="3">
    <source>
        <dbReference type="ARBA" id="ARBA00022801"/>
    </source>
</evidence>
<dbReference type="PROSITE" id="PS50056">
    <property type="entry name" value="TYR_PHOSPHATASE_2"/>
    <property type="match status" value="1"/>
</dbReference>
<feature type="region of interest" description="Disordered" evidence="5">
    <location>
        <begin position="528"/>
        <end position="552"/>
    </location>
</feature>
<dbReference type="EnsemblMetazoa" id="AEPI005829-RA">
    <property type="protein sequence ID" value="AEPI005829-PA"/>
    <property type="gene ID" value="AEPI005829"/>
</dbReference>
<reference evidence="8" key="2">
    <citation type="submission" date="2020-05" db="UniProtKB">
        <authorList>
            <consortium name="EnsemblMetazoa"/>
        </authorList>
    </citation>
    <scope>IDENTIFICATION</scope>
    <source>
        <strain evidence="8">Epiroticus2</strain>
    </source>
</reference>
<dbReference type="Pfam" id="PF22785">
    <property type="entry name" value="Tc-R-P"/>
    <property type="match status" value="1"/>
</dbReference>
<dbReference type="VEuPathDB" id="VectorBase:AEPI005829"/>
<accession>A0A182PFX0</accession>
<dbReference type="InterPro" id="IPR003595">
    <property type="entry name" value="Tyr_Pase_cat"/>
</dbReference>
<evidence type="ECO:0000313" key="9">
    <source>
        <dbReference type="Proteomes" id="UP000075885"/>
    </source>
</evidence>
<dbReference type="InterPro" id="IPR050561">
    <property type="entry name" value="PTP"/>
</dbReference>
<sequence length="615" mass="69153">MLSSSEDDLAENEVELEQNSAMEAVAPILNCRLYLAIMARDGCMKQTEKTFYFTADEQLVYENFYRDFGPLNLAMLYRYCERLNEELRKDELANKNLIHYTVKDPKKILNAAFLIGCYSIIYLHANVQSVTKALAPVLKHAGATKYCDASQTELRYLSLKDCLAGVLKAHQRNFFNFKDFDHVAYEHYERVENGDLNWIVPGKFLAFCGPHYQTHITNGMAVLGPDAYLDYFRRNRVTTVVRLNMRKYDAKVFTAAGFQHHDLIFPDGSNPDDDILQQFLKICEETNGAVAVHCKAGLGRTGTLIGAYLIKHYKFTAAEAIGWLRVCRPGSVIGQQQMWLKTKQTELLNAGNQFRQYFPNHTPERHPVGIYSLKQDWSGVAHECSTGDGVGTNGKDRENDDEEEDGEEDEGEEEEDEKEEQEQEQEQEEKEQVLLRERVQGISQKVDTMRLSDTDNSEQVERMEAAANQYNNNTLNFKTARAKKVSATKLLLSSAYSRPNRAHGGRMLHGTTAGRQPGSVVHTRSVTSVPPQEAHAGARTKVTAPGRQKAHGRTEAIVVTSALGAGLQQHHQNQRVASLDASQGDQLNSIKAARRRRVPTAATTATTTISFLPQR</sequence>
<evidence type="ECO:0000256" key="5">
    <source>
        <dbReference type="SAM" id="MobiDB-lite"/>
    </source>
</evidence>
<dbReference type="InterPro" id="IPR044506">
    <property type="entry name" value="CDC14_C"/>
</dbReference>
<dbReference type="Gene3D" id="3.90.190.10">
    <property type="entry name" value="Protein tyrosine phosphatase superfamily"/>
    <property type="match status" value="2"/>
</dbReference>
<dbReference type="SMART" id="SM00195">
    <property type="entry name" value="DSPc"/>
    <property type="match status" value="1"/>
</dbReference>
<feature type="region of interest" description="Disordered" evidence="5">
    <location>
        <begin position="382"/>
        <end position="432"/>
    </location>
</feature>
<keyword evidence="4" id="KW-0904">Protein phosphatase</keyword>
<dbReference type="AlphaFoldDB" id="A0A182PFX0"/>
<feature type="domain" description="Tyrosine-protein phosphatase" evidence="6">
    <location>
        <begin position="194"/>
        <end position="353"/>
    </location>
</feature>
<dbReference type="SUPFAM" id="SSF52799">
    <property type="entry name" value="(Phosphotyrosine protein) phosphatases II"/>
    <property type="match status" value="2"/>
</dbReference>
<dbReference type="PANTHER" id="PTHR23339">
    <property type="entry name" value="TYROSINE SPECIFIC PROTEIN PHOSPHATASE AND DUAL SPECIFICITY PROTEIN PHOSPHATASE"/>
    <property type="match status" value="1"/>
</dbReference>
<protein>
    <recommendedName>
        <fullName evidence="2">protein-tyrosine-phosphatase</fullName>
        <ecNumber evidence="2">3.1.3.48</ecNumber>
    </recommendedName>
</protein>
<dbReference type="GO" id="GO:0004725">
    <property type="term" value="F:protein tyrosine phosphatase activity"/>
    <property type="evidence" value="ECO:0007669"/>
    <property type="project" value="UniProtKB-EC"/>
</dbReference>
<evidence type="ECO:0000256" key="2">
    <source>
        <dbReference type="ARBA" id="ARBA00013064"/>
    </source>
</evidence>
<dbReference type="EC" id="3.1.3.48" evidence="2"/>
<evidence type="ECO:0000313" key="8">
    <source>
        <dbReference type="EnsemblMetazoa" id="AEPI005829-PA"/>
    </source>
</evidence>
<dbReference type="InterPro" id="IPR029021">
    <property type="entry name" value="Prot-tyrosine_phosphatase-like"/>
</dbReference>
<dbReference type="SMART" id="SM00404">
    <property type="entry name" value="PTPc_motif"/>
    <property type="match status" value="1"/>
</dbReference>
<reference evidence="9" key="1">
    <citation type="submission" date="2013-03" db="EMBL/GenBank/DDBJ databases">
        <title>The Genome Sequence of Anopheles epiroticus epiroticus2.</title>
        <authorList>
            <consortium name="The Broad Institute Genomics Platform"/>
            <person name="Neafsey D.E."/>
            <person name="Howell P."/>
            <person name="Walker B."/>
            <person name="Young S.K."/>
            <person name="Zeng Q."/>
            <person name="Gargeya S."/>
            <person name="Fitzgerald M."/>
            <person name="Haas B."/>
            <person name="Abouelleil A."/>
            <person name="Allen A.W."/>
            <person name="Alvarado L."/>
            <person name="Arachchi H.M."/>
            <person name="Berlin A.M."/>
            <person name="Chapman S.B."/>
            <person name="Gainer-Dewar J."/>
            <person name="Goldberg J."/>
            <person name="Griggs A."/>
            <person name="Gujja S."/>
            <person name="Hansen M."/>
            <person name="Howarth C."/>
            <person name="Imamovic A."/>
            <person name="Ireland A."/>
            <person name="Larimer J."/>
            <person name="McCowan C."/>
            <person name="Murphy C."/>
            <person name="Pearson M."/>
            <person name="Poon T.W."/>
            <person name="Priest M."/>
            <person name="Roberts A."/>
            <person name="Saif S."/>
            <person name="Shea T."/>
            <person name="Sisk P."/>
            <person name="Sykes S."/>
            <person name="Wortman J."/>
            <person name="Nusbaum C."/>
            <person name="Birren B."/>
        </authorList>
    </citation>
    <scope>NUCLEOTIDE SEQUENCE [LARGE SCALE GENOMIC DNA]</scope>
    <source>
        <strain evidence="9">Epiroticus2</strain>
    </source>
</reference>
<dbReference type="InterPro" id="IPR020422">
    <property type="entry name" value="TYR_PHOSPHATASE_DUAL_dom"/>
</dbReference>
<evidence type="ECO:0000256" key="4">
    <source>
        <dbReference type="ARBA" id="ARBA00022912"/>
    </source>
</evidence>
<dbReference type="InterPro" id="IPR000387">
    <property type="entry name" value="Tyr_Pase_dom"/>
</dbReference>
<evidence type="ECO:0000256" key="1">
    <source>
        <dbReference type="ARBA" id="ARBA00007315"/>
    </source>
</evidence>
<dbReference type="CDD" id="cd17657">
    <property type="entry name" value="CDC14_N"/>
    <property type="match status" value="1"/>
</dbReference>
<comment type="similarity">
    <text evidence="1">Belongs to the protein-tyrosine phosphatase family. Non-receptor class CDC14 subfamily.</text>
</comment>
<dbReference type="CDD" id="cd14499">
    <property type="entry name" value="CDC14_C"/>
    <property type="match status" value="1"/>
</dbReference>
<feature type="domain" description="Tyrosine specific protein phosphatases" evidence="7">
    <location>
        <begin position="277"/>
        <end position="339"/>
    </location>
</feature>
<dbReference type="PROSITE" id="PS00383">
    <property type="entry name" value="TYR_PHOSPHATASE_1"/>
    <property type="match status" value="1"/>
</dbReference>
<evidence type="ECO:0000259" key="6">
    <source>
        <dbReference type="PROSITE" id="PS50054"/>
    </source>
</evidence>
<dbReference type="STRING" id="199890.A0A182PFX0"/>
<dbReference type="FunFam" id="3.90.190.10:FF:000006">
    <property type="entry name" value="Dual specificity protein phosphatase CDC14B"/>
    <property type="match status" value="1"/>
</dbReference>
<dbReference type="Proteomes" id="UP000075885">
    <property type="component" value="Unassembled WGS sequence"/>
</dbReference>
<name>A0A182PFX0_9DIPT</name>